<reference evidence="2 3" key="1">
    <citation type="journal article" date="2017" name="Int. J. Syst. Evol. Microbiol.">
        <title>Desulfovibrio senegalensis sp. nov., a mesophilic sulfate reducer isolated from marine sediment.</title>
        <authorList>
            <person name="Thioye A."/>
            <person name="Gam Z.B.A."/>
            <person name="Mbengue M."/>
            <person name="Cayol J.L."/>
            <person name="Joseph-Bartoli M."/>
            <person name="Toure-Kane C."/>
            <person name="Labat M."/>
        </authorList>
    </citation>
    <scope>NUCLEOTIDE SEQUENCE [LARGE SCALE GENOMIC DNA]</scope>
    <source>
        <strain evidence="2 3">DSM 101509</strain>
    </source>
</reference>
<keyword evidence="2" id="KW-0808">Transferase</keyword>
<dbReference type="Pfam" id="PF05096">
    <property type="entry name" value="Glu_cyclase_2"/>
    <property type="match status" value="2"/>
</dbReference>
<dbReference type="AlphaFoldDB" id="A0A6N6N347"/>
<dbReference type="SUPFAM" id="SSF63825">
    <property type="entry name" value="YWTD domain"/>
    <property type="match status" value="1"/>
</dbReference>
<accession>A0A6N6N347</accession>
<protein>
    <submittedName>
        <fullName evidence="2">Glutaminyl-peptide cyclotransferase</fullName>
    </submittedName>
</protein>
<evidence type="ECO:0000313" key="2">
    <source>
        <dbReference type="EMBL" id="KAB1441476.1"/>
    </source>
</evidence>
<gene>
    <name evidence="2" type="ORF">F8A88_11070</name>
</gene>
<keyword evidence="3" id="KW-1185">Reference proteome</keyword>
<evidence type="ECO:0000313" key="3">
    <source>
        <dbReference type="Proteomes" id="UP000438699"/>
    </source>
</evidence>
<evidence type="ECO:0000256" key="1">
    <source>
        <dbReference type="SAM" id="SignalP"/>
    </source>
</evidence>
<sequence>MKRFLHQGIRTCRAIAALLPWTLLAVAFAGNCLAQQPETIKHYTAAIQAEHPHDPHASTQGLAFYGPYLVESTGKYKQSTVRTVEPATGRVLRLAHLPDSRFGEGLTILNQAAYVLTWRSGQGYVFSLPDLDPDRAPDLEENPLELLLAGDFYVRGDKGEAEAWGLTHDGRYLIMSNGTDMLTWREPGTFRPVRSLRVHENGRPVRNINELEWINGRIWANIWKCASVAVINPKTGLVEAWVDLKPLLDRVRSSAGVANGLAYDAKNDRLFATGKLWEKLFEIRVPGLLP</sequence>
<dbReference type="PANTHER" id="PTHR31270">
    <property type="entry name" value="GLUTAMINYL-PEPTIDE CYCLOTRANSFERASE"/>
    <property type="match status" value="1"/>
</dbReference>
<proteinExistence type="predicted"/>
<comment type="caution">
    <text evidence="2">The sequence shown here is derived from an EMBL/GenBank/DDBJ whole genome shotgun (WGS) entry which is preliminary data.</text>
</comment>
<dbReference type="Proteomes" id="UP000438699">
    <property type="component" value="Unassembled WGS sequence"/>
</dbReference>
<organism evidence="2 3">
    <name type="scientific">Pseudodesulfovibrio senegalensis</name>
    <dbReference type="NCBI Taxonomy" id="1721087"/>
    <lineage>
        <taxon>Bacteria</taxon>
        <taxon>Pseudomonadati</taxon>
        <taxon>Thermodesulfobacteriota</taxon>
        <taxon>Desulfovibrionia</taxon>
        <taxon>Desulfovibrionales</taxon>
        <taxon>Desulfovibrionaceae</taxon>
    </lineage>
</organism>
<keyword evidence="1" id="KW-0732">Signal</keyword>
<dbReference type="PANTHER" id="PTHR31270:SF1">
    <property type="entry name" value="GLUTAMINYL-PEPTIDE CYCLOTRANSFERASE"/>
    <property type="match status" value="1"/>
</dbReference>
<dbReference type="GO" id="GO:0016603">
    <property type="term" value="F:glutaminyl-peptide cyclotransferase activity"/>
    <property type="evidence" value="ECO:0007669"/>
    <property type="project" value="InterPro"/>
</dbReference>
<dbReference type="EMBL" id="WAIE01000004">
    <property type="protein sequence ID" value="KAB1441476.1"/>
    <property type="molecule type" value="Genomic_DNA"/>
</dbReference>
<dbReference type="RefSeq" id="WP_151151219.1">
    <property type="nucleotide sequence ID" value="NZ_WAIE01000004.1"/>
</dbReference>
<dbReference type="InterPro" id="IPR007788">
    <property type="entry name" value="QCT"/>
</dbReference>
<feature type="signal peptide" evidence="1">
    <location>
        <begin position="1"/>
        <end position="29"/>
    </location>
</feature>
<dbReference type="OrthoDB" id="9783700at2"/>
<name>A0A6N6N347_9BACT</name>
<feature type="chain" id="PRO_5026693825" evidence="1">
    <location>
        <begin position="30"/>
        <end position="290"/>
    </location>
</feature>